<dbReference type="GeneID" id="84800384"/>
<keyword evidence="5 9" id="KW-0169">Cobalamin biosynthesis</keyword>
<accession>E0E2D6</accession>
<dbReference type="Proteomes" id="UP000003244">
    <property type="component" value="Unassembled WGS sequence"/>
</dbReference>
<feature type="transmembrane region" description="Helical" evidence="9">
    <location>
        <begin position="230"/>
        <end position="252"/>
    </location>
</feature>
<comment type="caution">
    <text evidence="10">The sequence shown here is derived from an EMBL/GenBank/DDBJ whole genome shotgun (WGS) entry which is preliminary data.</text>
</comment>
<dbReference type="EMBL" id="ADGQ01000035">
    <property type="protein sequence ID" value="EFM64894.1"/>
    <property type="molecule type" value="Genomic_DNA"/>
</dbReference>
<evidence type="ECO:0000256" key="4">
    <source>
        <dbReference type="ARBA" id="ARBA00022475"/>
    </source>
</evidence>
<keyword evidence="8 9" id="KW-0472">Membrane</keyword>
<organism evidence="10 11">
    <name type="scientific">Peptostreptococcus stomatis DSM 17678</name>
    <dbReference type="NCBI Taxonomy" id="596315"/>
    <lineage>
        <taxon>Bacteria</taxon>
        <taxon>Bacillati</taxon>
        <taxon>Bacillota</taxon>
        <taxon>Clostridia</taxon>
        <taxon>Peptostreptococcales</taxon>
        <taxon>Peptostreptococcaceae</taxon>
        <taxon>Peptostreptococcus</taxon>
    </lineage>
</organism>
<keyword evidence="6 9" id="KW-0812">Transmembrane</keyword>
<keyword evidence="7 9" id="KW-1133">Transmembrane helix</keyword>
<comment type="pathway">
    <text evidence="2 9">Cofactor biosynthesis; adenosylcobalamin biosynthesis.</text>
</comment>
<comment type="similarity">
    <text evidence="3 9">Belongs to the CobD/CbiB family.</text>
</comment>
<evidence type="ECO:0000313" key="10">
    <source>
        <dbReference type="EMBL" id="EFM64894.1"/>
    </source>
</evidence>
<reference evidence="10 11" key="1">
    <citation type="submission" date="2010-08" db="EMBL/GenBank/DDBJ databases">
        <authorList>
            <person name="Harkins D.M."/>
            <person name="Madupu R."/>
            <person name="Durkin A.S."/>
            <person name="Torralba M."/>
            <person name="Methe B."/>
            <person name="Sutton G.G."/>
            <person name="Nelson K.E."/>
        </authorList>
    </citation>
    <scope>NUCLEOTIDE SEQUENCE [LARGE SCALE GENOMIC DNA]</scope>
    <source>
        <strain evidence="10 11">DSM 17678</strain>
    </source>
</reference>
<evidence type="ECO:0000256" key="3">
    <source>
        <dbReference type="ARBA" id="ARBA00006263"/>
    </source>
</evidence>
<comment type="subcellular location">
    <subcellularLocation>
        <location evidence="1 9">Cell membrane</location>
        <topology evidence="1 9">Multi-pass membrane protein</topology>
    </subcellularLocation>
</comment>
<evidence type="ECO:0000256" key="1">
    <source>
        <dbReference type="ARBA" id="ARBA00004651"/>
    </source>
</evidence>
<dbReference type="HAMAP" id="MF_00024">
    <property type="entry name" value="CobD_CbiB"/>
    <property type="match status" value="1"/>
</dbReference>
<dbReference type="eggNOG" id="COG1270">
    <property type="taxonomic scope" value="Bacteria"/>
</dbReference>
<dbReference type="PANTHER" id="PTHR34308:SF1">
    <property type="entry name" value="COBALAMIN BIOSYNTHESIS PROTEIN CBIB"/>
    <property type="match status" value="1"/>
</dbReference>
<dbReference type="Pfam" id="PF03186">
    <property type="entry name" value="CobD_Cbib"/>
    <property type="match status" value="1"/>
</dbReference>
<keyword evidence="11" id="KW-1185">Reference proteome</keyword>
<feature type="transmembrane region" description="Helical" evidence="9">
    <location>
        <begin position="12"/>
        <end position="33"/>
    </location>
</feature>
<evidence type="ECO:0000256" key="7">
    <source>
        <dbReference type="ARBA" id="ARBA00022989"/>
    </source>
</evidence>
<dbReference type="AlphaFoldDB" id="E0E2D6"/>
<evidence type="ECO:0000256" key="8">
    <source>
        <dbReference type="ARBA" id="ARBA00023136"/>
    </source>
</evidence>
<evidence type="ECO:0000256" key="9">
    <source>
        <dbReference type="HAMAP-Rule" id="MF_00024"/>
    </source>
</evidence>
<name>E0E2D6_9FIRM</name>
<feature type="transmembrane region" description="Helical" evidence="9">
    <location>
        <begin position="77"/>
        <end position="99"/>
    </location>
</feature>
<sequence>MFDFLMSDGVSSFLLVFGLAFFLDLIVGDPYWFPHPVIFIGKLVSYLEKGARRFVYKLSSRGPRQEKKSLISEARGLKISGLVIWIATVATTYLFAYIWSHIFDFNTYLDMGMTTLAMCTCLSTRCLASESKKIYKALDKGDVNLARKQLSYIVGRDTRDLDEGQIIRATVETVAENTVDGSLAPMFYYILGGLPMAFAYKAVNTMDSMLGYKNEKYRDLGFFPARLDDVFNYIPARLSLIFFGLASLVLAYDFKASIRVGLRDRKNHTSPNCAYPEGAVAGALGVSLGGTNVYFGQEVYKPSIGDPKKDLEPGDILRANRLLYVSSLVGLVFFSLAYLVIRAMLA</sequence>
<comment type="function">
    <text evidence="9">Converts cobyric acid to cobinamide by the addition of aminopropanol on the F carboxylic group.</text>
</comment>
<protein>
    <recommendedName>
        <fullName evidence="9">Cobalamin biosynthesis protein CobD</fullName>
    </recommendedName>
</protein>
<proteinExistence type="inferred from homology"/>
<dbReference type="NCBIfam" id="TIGR00380">
    <property type="entry name" value="cobal_cbiB"/>
    <property type="match status" value="1"/>
</dbReference>
<evidence type="ECO:0000313" key="11">
    <source>
        <dbReference type="Proteomes" id="UP000003244"/>
    </source>
</evidence>
<dbReference type="GO" id="GO:0016874">
    <property type="term" value="F:ligase activity"/>
    <property type="evidence" value="ECO:0007669"/>
    <property type="project" value="UniProtKB-KW"/>
</dbReference>
<evidence type="ECO:0000256" key="2">
    <source>
        <dbReference type="ARBA" id="ARBA00004953"/>
    </source>
</evidence>
<feature type="transmembrane region" description="Helical" evidence="9">
    <location>
        <begin position="186"/>
        <end position="203"/>
    </location>
</feature>
<feature type="transmembrane region" description="Helical" evidence="9">
    <location>
        <begin position="273"/>
        <end position="295"/>
    </location>
</feature>
<keyword evidence="10" id="KW-0436">Ligase</keyword>
<dbReference type="GO" id="GO:0015420">
    <property type="term" value="F:ABC-type vitamin B12 transporter activity"/>
    <property type="evidence" value="ECO:0007669"/>
    <property type="project" value="UniProtKB-UniRule"/>
</dbReference>
<dbReference type="PANTHER" id="PTHR34308">
    <property type="entry name" value="COBALAMIN BIOSYNTHESIS PROTEIN CBIB"/>
    <property type="match status" value="1"/>
</dbReference>
<dbReference type="UniPathway" id="UPA00148"/>
<gene>
    <name evidence="9 10" type="primary">cobD</name>
    <name evidence="10" type="ORF">HMPREF0634_1266</name>
</gene>
<feature type="transmembrane region" description="Helical" evidence="9">
    <location>
        <begin position="322"/>
        <end position="341"/>
    </location>
</feature>
<dbReference type="GO" id="GO:0009236">
    <property type="term" value="P:cobalamin biosynthetic process"/>
    <property type="evidence" value="ECO:0007669"/>
    <property type="project" value="UniProtKB-UniRule"/>
</dbReference>
<dbReference type="GO" id="GO:0048472">
    <property type="term" value="F:threonine-phosphate decarboxylase activity"/>
    <property type="evidence" value="ECO:0007669"/>
    <property type="project" value="InterPro"/>
</dbReference>
<dbReference type="InterPro" id="IPR004485">
    <property type="entry name" value="Cobalamin_biosynth_CobD/CbiB"/>
</dbReference>
<dbReference type="STRING" id="596315.HMPREF0634_1266"/>
<dbReference type="RefSeq" id="WP_007788955.1">
    <property type="nucleotide sequence ID" value="NZ_ADGQ01000035.1"/>
</dbReference>
<evidence type="ECO:0000256" key="5">
    <source>
        <dbReference type="ARBA" id="ARBA00022573"/>
    </source>
</evidence>
<dbReference type="GO" id="GO:0005886">
    <property type="term" value="C:plasma membrane"/>
    <property type="evidence" value="ECO:0007669"/>
    <property type="project" value="UniProtKB-SubCell"/>
</dbReference>
<keyword evidence="4 9" id="KW-1003">Cell membrane</keyword>
<evidence type="ECO:0000256" key="6">
    <source>
        <dbReference type="ARBA" id="ARBA00022692"/>
    </source>
</evidence>